<accession>A0AAF0ZYT6</accession>
<dbReference type="InterPro" id="IPR056924">
    <property type="entry name" value="SH3_Tf2-1"/>
</dbReference>
<sequence>MKGVSRFAKKGKLSPWYNVPKRISKRIGNVAYELELPPEFETVYSVFHISMLKKFMGDPSLIVPSKILVLRTTNLIRRSP</sequence>
<feature type="domain" description="Tf2-1-like SH3-like" evidence="1">
    <location>
        <begin position="5"/>
        <end position="55"/>
    </location>
</feature>
<dbReference type="PANTHER" id="PTHR46148">
    <property type="entry name" value="CHROMO DOMAIN-CONTAINING PROTEIN"/>
    <property type="match status" value="1"/>
</dbReference>
<protein>
    <recommendedName>
        <fullName evidence="1">Tf2-1-like SH3-like domain-containing protein</fullName>
    </recommendedName>
</protein>
<name>A0AAF0ZYT6_SOLVR</name>
<gene>
    <name evidence="2" type="ORF">MTR67_048048</name>
</gene>
<evidence type="ECO:0000313" key="2">
    <source>
        <dbReference type="EMBL" id="WMV54663.1"/>
    </source>
</evidence>
<reference evidence="2" key="1">
    <citation type="submission" date="2023-08" db="EMBL/GenBank/DDBJ databases">
        <title>A de novo genome assembly of Solanum verrucosum Schlechtendal, a Mexican diploid species geographically isolated from the other diploid A-genome species in potato relatives.</title>
        <authorList>
            <person name="Hosaka K."/>
        </authorList>
    </citation>
    <scope>NUCLEOTIDE SEQUENCE</scope>
    <source>
        <tissue evidence="2">Young leaves</tissue>
    </source>
</reference>
<dbReference type="PANTHER" id="PTHR46148:SF56">
    <property type="entry name" value="RETROTRANSPOSON PROTEIN"/>
    <property type="match status" value="1"/>
</dbReference>
<dbReference type="Proteomes" id="UP001234989">
    <property type="component" value="Chromosome 11"/>
</dbReference>
<keyword evidence="3" id="KW-1185">Reference proteome</keyword>
<evidence type="ECO:0000259" key="1">
    <source>
        <dbReference type="Pfam" id="PF24626"/>
    </source>
</evidence>
<dbReference type="AlphaFoldDB" id="A0AAF0ZYT6"/>
<evidence type="ECO:0000313" key="3">
    <source>
        <dbReference type="Proteomes" id="UP001234989"/>
    </source>
</evidence>
<organism evidence="2 3">
    <name type="scientific">Solanum verrucosum</name>
    <dbReference type="NCBI Taxonomy" id="315347"/>
    <lineage>
        <taxon>Eukaryota</taxon>
        <taxon>Viridiplantae</taxon>
        <taxon>Streptophyta</taxon>
        <taxon>Embryophyta</taxon>
        <taxon>Tracheophyta</taxon>
        <taxon>Spermatophyta</taxon>
        <taxon>Magnoliopsida</taxon>
        <taxon>eudicotyledons</taxon>
        <taxon>Gunneridae</taxon>
        <taxon>Pentapetalae</taxon>
        <taxon>asterids</taxon>
        <taxon>lamiids</taxon>
        <taxon>Solanales</taxon>
        <taxon>Solanaceae</taxon>
        <taxon>Solanoideae</taxon>
        <taxon>Solaneae</taxon>
        <taxon>Solanum</taxon>
    </lineage>
</organism>
<proteinExistence type="predicted"/>
<dbReference type="EMBL" id="CP133622">
    <property type="protein sequence ID" value="WMV54663.1"/>
    <property type="molecule type" value="Genomic_DNA"/>
</dbReference>
<dbReference type="Pfam" id="PF24626">
    <property type="entry name" value="SH3_Tf2-1"/>
    <property type="match status" value="1"/>
</dbReference>